<sequence>MSHISISSTHHAGRSMKLSTSGTTACSSLCLHPWNKKEPVVDLSAEIEKTQRISILHARIEARKKSLEQYTKLKQDLKSNNEALKQEIISREDTTHVGVRKLLEKYERYTSASKVLERNHSNQVEAARKDLQTKAEMFANNISELANEAEYLDGKVQSYLYDLQVLRTYKDKEYPVKAMCIAKLTNNVGNLSTEHRMQLEELKRIINGERGKMEGHHVTKTQEIVGSAARNAFDSCTSRSLQQLSRKNQVLMYEIVQNKQDIEELKIVVQQLQYEVDALANMRETNVRKFVFPELNIMDKATCQPDEEIYLDIPKLQLLPI</sequence>
<protein>
    <submittedName>
        <fullName evidence="3">Uncharacterized protein</fullName>
    </submittedName>
</protein>
<dbReference type="AlphaFoldDB" id="H2XPF2"/>
<evidence type="ECO:0000313" key="3">
    <source>
        <dbReference type="Ensembl" id="ENSCINP00000031535.1"/>
    </source>
</evidence>
<dbReference type="Proteomes" id="UP000008144">
    <property type="component" value="Chromosome 11"/>
</dbReference>
<dbReference type="InterPro" id="IPR029236">
    <property type="entry name" value="DUF4618"/>
</dbReference>
<dbReference type="GeneTree" id="ENSGT00940000166479"/>
<reference evidence="3" key="4">
    <citation type="submission" date="2025-09" db="UniProtKB">
        <authorList>
            <consortium name="Ensembl"/>
        </authorList>
    </citation>
    <scope>IDENTIFICATION</scope>
</reference>
<accession>H2XPF2</accession>
<dbReference type="HOGENOM" id="CLU_068755_0_0_1"/>
<dbReference type="EMBL" id="EAAA01000742">
    <property type="status" value="NOT_ANNOTATED_CDS"/>
    <property type="molecule type" value="Genomic_DNA"/>
</dbReference>
<keyword evidence="1" id="KW-0175">Coiled coil</keyword>
<dbReference type="OMA" id="CNHEDFL"/>
<dbReference type="PANTHER" id="PTHR28574:SF1">
    <property type="entry name" value="RIKEN CDNA 6820408C15 GENE"/>
    <property type="match status" value="1"/>
</dbReference>
<evidence type="ECO:0000256" key="2">
    <source>
        <dbReference type="SAM" id="MobiDB-lite"/>
    </source>
</evidence>
<reference evidence="3" key="2">
    <citation type="journal article" date="2008" name="Genome Biol.">
        <title>Improved genome assembly and evidence-based global gene model set for the chordate Ciona intestinalis: new insight into intron and operon populations.</title>
        <authorList>
            <person name="Satou Y."/>
            <person name="Mineta K."/>
            <person name="Ogasawara M."/>
            <person name="Sasakura Y."/>
            <person name="Shoguchi E."/>
            <person name="Ueno K."/>
            <person name="Yamada L."/>
            <person name="Matsumoto J."/>
            <person name="Wasserscheid J."/>
            <person name="Dewar K."/>
            <person name="Wiley G.B."/>
            <person name="Macmil S.L."/>
            <person name="Roe B.A."/>
            <person name="Zeller R.W."/>
            <person name="Hastings K.E."/>
            <person name="Lemaire P."/>
            <person name="Lindquist E."/>
            <person name="Endo T."/>
            <person name="Hotta K."/>
            <person name="Inaba K."/>
        </authorList>
    </citation>
    <scope>NUCLEOTIDE SEQUENCE [LARGE SCALE GENOMIC DNA]</scope>
    <source>
        <strain evidence="3">wild type</strain>
    </source>
</reference>
<name>H2XPF2_CIOIN</name>
<keyword evidence="4" id="KW-1185">Reference proteome</keyword>
<dbReference type="STRING" id="7719.ENSCINP00000031535"/>
<feature type="region of interest" description="Disordered" evidence="2">
    <location>
        <begin position="1"/>
        <end position="20"/>
    </location>
</feature>
<feature type="coiled-coil region" evidence="1">
    <location>
        <begin position="255"/>
        <end position="282"/>
    </location>
</feature>
<proteinExistence type="predicted"/>
<dbReference type="PANTHER" id="PTHR28574">
    <property type="entry name" value="RIKEN CDNA 6820408C15"/>
    <property type="match status" value="1"/>
</dbReference>
<feature type="compositionally biased region" description="Polar residues" evidence="2">
    <location>
        <begin position="1"/>
        <end position="10"/>
    </location>
</feature>
<evidence type="ECO:0000256" key="1">
    <source>
        <dbReference type="SAM" id="Coils"/>
    </source>
</evidence>
<dbReference type="Ensembl" id="ENSCINT00000035186.1">
    <property type="protein sequence ID" value="ENSCINP00000031535.1"/>
    <property type="gene ID" value="ENSCING00000020772.1"/>
</dbReference>
<feature type="coiled-coil region" evidence="1">
    <location>
        <begin position="60"/>
        <end position="148"/>
    </location>
</feature>
<reference evidence="4" key="1">
    <citation type="journal article" date="2002" name="Science">
        <title>The draft genome of Ciona intestinalis: insights into chordate and vertebrate origins.</title>
        <authorList>
            <person name="Dehal P."/>
            <person name="Satou Y."/>
            <person name="Campbell R.K."/>
            <person name="Chapman J."/>
            <person name="Degnan B."/>
            <person name="De Tomaso A."/>
            <person name="Davidson B."/>
            <person name="Di Gregorio A."/>
            <person name="Gelpke M."/>
            <person name="Goodstein D.M."/>
            <person name="Harafuji N."/>
            <person name="Hastings K.E."/>
            <person name="Ho I."/>
            <person name="Hotta K."/>
            <person name="Huang W."/>
            <person name="Kawashima T."/>
            <person name="Lemaire P."/>
            <person name="Martinez D."/>
            <person name="Meinertzhagen I.A."/>
            <person name="Necula S."/>
            <person name="Nonaka M."/>
            <person name="Putnam N."/>
            <person name="Rash S."/>
            <person name="Saiga H."/>
            <person name="Satake M."/>
            <person name="Terry A."/>
            <person name="Yamada L."/>
            <person name="Wang H.G."/>
            <person name="Awazu S."/>
            <person name="Azumi K."/>
            <person name="Boore J."/>
            <person name="Branno M."/>
            <person name="Chin-Bow S."/>
            <person name="DeSantis R."/>
            <person name="Doyle S."/>
            <person name="Francino P."/>
            <person name="Keys D.N."/>
            <person name="Haga S."/>
            <person name="Hayashi H."/>
            <person name="Hino K."/>
            <person name="Imai K.S."/>
            <person name="Inaba K."/>
            <person name="Kano S."/>
            <person name="Kobayashi K."/>
            <person name="Kobayashi M."/>
            <person name="Lee B.I."/>
            <person name="Makabe K.W."/>
            <person name="Manohar C."/>
            <person name="Matassi G."/>
            <person name="Medina M."/>
            <person name="Mochizuki Y."/>
            <person name="Mount S."/>
            <person name="Morishita T."/>
            <person name="Miura S."/>
            <person name="Nakayama A."/>
            <person name="Nishizaka S."/>
            <person name="Nomoto H."/>
            <person name="Ohta F."/>
            <person name="Oishi K."/>
            <person name="Rigoutsos I."/>
            <person name="Sano M."/>
            <person name="Sasaki A."/>
            <person name="Sasakura Y."/>
            <person name="Shoguchi E."/>
            <person name="Shin-i T."/>
            <person name="Spagnuolo A."/>
            <person name="Stainier D."/>
            <person name="Suzuki M.M."/>
            <person name="Tassy O."/>
            <person name="Takatori N."/>
            <person name="Tokuoka M."/>
            <person name="Yagi K."/>
            <person name="Yoshizaki F."/>
            <person name="Wada S."/>
            <person name="Zhang C."/>
            <person name="Hyatt P.D."/>
            <person name="Larimer F."/>
            <person name="Detter C."/>
            <person name="Doggett N."/>
            <person name="Glavina T."/>
            <person name="Hawkins T."/>
            <person name="Richardson P."/>
            <person name="Lucas S."/>
            <person name="Kohara Y."/>
            <person name="Levine M."/>
            <person name="Satoh N."/>
            <person name="Rokhsar D.S."/>
        </authorList>
    </citation>
    <scope>NUCLEOTIDE SEQUENCE [LARGE SCALE GENOMIC DNA]</scope>
</reference>
<evidence type="ECO:0000313" key="4">
    <source>
        <dbReference type="Proteomes" id="UP000008144"/>
    </source>
</evidence>
<dbReference type="Pfam" id="PF15397">
    <property type="entry name" value="DUF4618"/>
    <property type="match status" value="1"/>
</dbReference>
<reference evidence="3" key="3">
    <citation type="submission" date="2025-08" db="UniProtKB">
        <authorList>
            <consortium name="Ensembl"/>
        </authorList>
    </citation>
    <scope>IDENTIFICATION</scope>
</reference>
<dbReference type="InParanoid" id="H2XPF2"/>
<organism evidence="3 4">
    <name type="scientific">Ciona intestinalis</name>
    <name type="common">Transparent sea squirt</name>
    <name type="synonym">Ascidia intestinalis</name>
    <dbReference type="NCBI Taxonomy" id="7719"/>
    <lineage>
        <taxon>Eukaryota</taxon>
        <taxon>Metazoa</taxon>
        <taxon>Chordata</taxon>
        <taxon>Tunicata</taxon>
        <taxon>Ascidiacea</taxon>
        <taxon>Phlebobranchia</taxon>
        <taxon>Cionidae</taxon>
        <taxon>Ciona</taxon>
    </lineage>
</organism>